<dbReference type="GO" id="GO:0016788">
    <property type="term" value="F:hydrolase activity, acting on ester bonds"/>
    <property type="evidence" value="ECO:0007669"/>
    <property type="project" value="InterPro"/>
</dbReference>
<reference evidence="3" key="1">
    <citation type="journal article" date="2020" name="Plant Biotechnol. J.">
        <title>The pomegranate (Punica granatum L.) draft genome dissects genetic divergence between soft- and hard-seeded cultivars.</title>
        <authorList>
            <person name="Luo X."/>
            <person name="Li H."/>
            <person name="Wu Z."/>
            <person name="Yao W."/>
            <person name="Zhao P."/>
            <person name="Cao D."/>
            <person name="Yu H."/>
            <person name="Li K."/>
            <person name="Poudel K."/>
            <person name="Zhao D."/>
            <person name="Zhang F."/>
            <person name="Xia X."/>
            <person name="Chen L."/>
            <person name="Wang Q."/>
            <person name="Jing D."/>
            <person name="Cao S."/>
        </authorList>
    </citation>
    <scope>NUCLEOTIDE SEQUENCE [LARGE SCALE GENOMIC DNA]</scope>
    <source>
        <strain evidence="3">cv. Tunisia</strain>
    </source>
</reference>
<dbReference type="Gene3D" id="3.40.50.1110">
    <property type="entry name" value="SGNH hydrolase"/>
    <property type="match status" value="1"/>
</dbReference>
<comment type="similarity">
    <text evidence="1">Belongs to the 'GDSL' lipolytic enzyme family.</text>
</comment>
<dbReference type="PANTHER" id="PTHR22835">
    <property type="entry name" value="ZINC FINGER FYVE DOMAIN CONTAINING PROTEIN"/>
    <property type="match status" value="1"/>
</dbReference>
<evidence type="ECO:0000313" key="3">
    <source>
        <dbReference type="Proteomes" id="UP000515151"/>
    </source>
</evidence>
<evidence type="ECO:0000256" key="1">
    <source>
        <dbReference type="ARBA" id="ARBA00008668"/>
    </source>
</evidence>
<organism evidence="3 4">
    <name type="scientific">Punica granatum</name>
    <name type="common">Pomegranate</name>
    <dbReference type="NCBI Taxonomy" id="22663"/>
    <lineage>
        <taxon>Eukaryota</taxon>
        <taxon>Viridiplantae</taxon>
        <taxon>Streptophyta</taxon>
        <taxon>Embryophyta</taxon>
        <taxon>Tracheophyta</taxon>
        <taxon>Spermatophyta</taxon>
        <taxon>Magnoliopsida</taxon>
        <taxon>eudicotyledons</taxon>
        <taxon>Gunneridae</taxon>
        <taxon>Pentapetalae</taxon>
        <taxon>rosids</taxon>
        <taxon>malvids</taxon>
        <taxon>Myrtales</taxon>
        <taxon>Lythraceae</taxon>
        <taxon>Punica</taxon>
    </lineage>
</organism>
<name>A0A6P8EG68_PUNGR</name>
<dbReference type="GeneID" id="116214536"/>
<accession>A0A6P8EG68</accession>
<keyword evidence="2" id="KW-0325">Glycoprotein</keyword>
<keyword evidence="3" id="KW-1185">Reference proteome</keyword>
<evidence type="ECO:0000313" key="4">
    <source>
        <dbReference type="RefSeq" id="XP_031405790.1"/>
    </source>
</evidence>
<proteinExistence type="inferred from homology"/>
<dbReference type="Pfam" id="PF00657">
    <property type="entry name" value="Lipase_GDSL"/>
    <property type="match status" value="1"/>
</dbReference>
<dbReference type="AlphaFoldDB" id="A0A6P8EG68"/>
<reference evidence="4" key="2">
    <citation type="submission" date="2025-08" db="UniProtKB">
        <authorList>
            <consortium name="RefSeq"/>
        </authorList>
    </citation>
    <scope>IDENTIFICATION</scope>
    <source>
        <tissue evidence="4">Leaf</tissue>
    </source>
</reference>
<dbReference type="InterPro" id="IPR001087">
    <property type="entry name" value="GDSL"/>
</dbReference>
<protein>
    <submittedName>
        <fullName evidence="4">GDSL esterase/lipase At5g45910-like</fullName>
    </submittedName>
</protein>
<evidence type="ECO:0000256" key="2">
    <source>
        <dbReference type="ARBA" id="ARBA00023180"/>
    </source>
</evidence>
<dbReference type="InterPro" id="IPR036514">
    <property type="entry name" value="SGNH_hydro_sf"/>
</dbReference>
<dbReference type="OrthoDB" id="1600564at2759"/>
<dbReference type="Proteomes" id="UP000515151">
    <property type="component" value="Chromosome 7"/>
</dbReference>
<sequence>MTECDGYFKKSLFLVGEIGEVDYSFPLLMNGDIQLAKTIVSPVVKRITDATRTLIQEGAVEVVVAGLLPMGCCPASMTSLLTFANSDNDFEETRCLKAPNEIARYHNKQLQLSLQTLSKDFPLAKIIYADYFNAGMLLYKRPQDFEFCSETLTACCGGGGPFNVNVSSWCGSPGSTVYPRPATFISWDGIHLTDAANGIIAKKPEIFRAVGTWSTEFTWPDVALRGKAIHIVLLKLLWHAYLYFVWKERNVVLYCQESPSVDRVWGLIENAVRSSRRLGVPNMQRKVAKGYQRRCLAA</sequence>
<dbReference type="RefSeq" id="XP_031405790.1">
    <property type="nucleotide sequence ID" value="XM_031549930.1"/>
</dbReference>
<dbReference type="PANTHER" id="PTHR22835:SF659">
    <property type="entry name" value="GDSL LIPASE_ACYLHYDROLASE, PUTATIVE (AFU_ORTHOLOGUE AFUA_2G00510)-RELATED"/>
    <property type="match status" value="1"/>
</dbReference>
<gene>
    <name evidence="4" type="primary">LOC116214536</name>
</gene>